<dbReference type="AlphaFoldDB" id="A0A9P6DP99"/>
<keyword evidence="3" id="KW-1185">Reference proteome</keyword>
<evidence type="ECO:0000313" key="3">
    <source>
        <dbReference type="Proteomes" id="UP000886523"/>
    </source>
</evidence>
<reference evidence="2" key="1">
    <citation type="journal article" date="2020" name="Nat. Commun.">
        <title>Large-scale genome sequencing of mycorrhizal fungi provides insights into the early evolution of symbiotic traits.</title>
        <authorList>
            <person name="Miyauchi S."/>
            <person name="Kiss E."/>
            <person name="Kuo A."/>
            <person name="Drula E."/>
            <person name="Kohler A."/>
            <person name="Sanchez-Garcia M."/>
            <person name="Morin E."/>
            <person name="Andreopoulos B."/>
            <person name="Barry K.W."/>
            <person name="Bonito G."/>
            <person name="Buee M."/>
            <person name="Carver A."/>
            <person name="Chen C."/>
            <person name="Cichocki N."/>
            <person name="Clum A."/>
            <person name="Culley D."/>
            <person name="Crous P.W."/>
            <person name="Fauchery L."/>
            <person name="Girlanda M."/>
            <person name="Hayes R.D."/>
            <person name="Keri Z."/>
            <person name="LaButti K."/>
            <person name="Lipzen A."/>
            <person name="Lombard V."/>
            <person name="Magnuson J."/>
            <person name="Maillard F."/>
            <person name="Murat C."/>
            <person name="Nolan M."/>
            <person name="Ohm R.A."/>
            <person name="Pangilinan J."/>
            <person name="Pereira M.F."/>
            <person name="Perotto S."/>
            <person name="Peter M."/>
            <person name="Pfister S."/>
            <person name="Riley R."/>
            <person name="Sitrit Y."/>
            <person name="Stielow J.B."/>
            <person name="Szollosi G."/>
            <person name="Zifcakova L."/>
            <person name="Stursova M."/>
            <person name="Spatafora J.W."/>
            <person name="Tedersoo L."/>
            <person name="Vaario L.M."/>
            <person name="Yamada A."/>
            <person name="Yan M."/>
            <person name="Wang P."/>
            <person name="Xu J."/>
            <person name="Bruns T."/>
            <person name="Baldrian P."/>
            <person name="Vilgalys R."/>
            <person name="Dunand C."/>
            <person name="Henrissat B."/>
            <person name="Grigoriev I.V."/>
            <person name="Hibbett D."/>
            <person name="Nagy L.G."/>
            <person name="Martin F.M."/>
        </authorList>
    </citation>
    <scope>NUCLEOTIDE SEQUENCE</scope>
    <source>
        <strain evidence="2">UP504</strain>
    </source>
</reference>
<comment type="caution">
    <text evidence="2">The sequence shown here is derived from an EMBL/GenBank/DDBJ whole genome shotgun (WGS) entry which is preliminary data.</text>
</comment>
<gene>
    <name evidence="2" type="ORF">BS47DRAFT_128008</name>
</gene>
<dbReference type="EMBL" id="MU129028">
    <property type="protein sequence ID" value="KAF9509796.1"/>
    <property type="molecule type" value="Genomic_DNA"/>
</dbReference>
<evidence type="ECO:0000313" key="2">
    <source>
        <dbReference type="EMBL" id="KAF9509796.1"/>
    </source>
</evidence>
<proteinExistence type="predicted"/>
<protein>
    <submittedName>
        <fullName evidence="2">Uncharacterized protein</fullName>
    </submittedName>
</protein>
<evidence type="ECO:0000256" key="1">
    <source>
        <dbReference type="SAM" id="MobiDB-lite"/>
    </source>
</evidence>
<feature type="region of interest" description="Disordered" evidence="1">
    <location>
        <begin position="90"/>
        <end position="109"/>
    </location>
</feature>
<name>A0A9P6DP99_9AGAM</name>
<accession>A0A9P6DP99</accession>
<organism evidence="2 3">
    <name type="scientific">Hydnum rufescens UP504</name>
    <dbReference type="NCBI Taxonomy" id="1448309"/>
    <lineage>
        <taxon>Eukaryota</taxon>
        <taxon>Fungi</taxon>
        <taxon>Dikarya</taxon>
        <taxon>Basidiomycota</taxon>
        <taxon>Agaricomycotina</taxon>
        <taxon>Agaricomycetes</taxon>
        <taxon>Cantharellales</taxon>
        <taxon>Hydnaceae</taxon>
        <taxon>Hydnum</taxon>
    </lineage>
</organism>
<dbReference type="Proteomes" id="UP000886523">
    <property type="component" value="Unassembled WGS sequence"/>
</dbReference>
<sequence>MSNFESSASMAPVPLLPSVSGLRKTTRPISYPSPLILAEERFSLDLVPLCDDDDEETGCEDTVSVTVHLGILSSLHHLLRRVSKRIKSKRAITSHISPPQPSSHCFSSSYSLSPPSTVLTQPPSFRPLQYPRSSPRQQCQHRHTHPGCLFLGRTEPPPTRGEIQPACRSCSWYPWPPGGLWPFPCRRQPGASRSRIVAFWHSFCQVPRRPPNGRRPQSIHCDTPG</sequence>